<dbReference type="EMBL" id="CP015285">
    <property type="protein sequence ID" value="ANC92048.1"/>
    <property type="molecule type" value="Genomic_DNA"/>
</dbReference>
<accession>A0A160JGF9</accession>
<protein>
    <submittedName>
        <fullName evidence="1">SIR2 family protein</fullName>
    </submittedName>
</protein>
<reference evidence="1 2" key="1">
    <citation type="journal article" date="2013" name="Int. J. Syst. Evol. Microbiol.">
        <title>Azospirillum humicireducens sp. nov., a nitrogen-fixing bacterium isolated from a microbial fuel cell.</title>
        <authorList>
            <person name="Zhou S."/>
            <person name="Han L."/>
            <person name="Wang Y."/>
            <person name="Yang G."/>
            <person name="Zhuang L."/>
            <person name="Hu P."/>
        </authorList>
    </citation>
    <scope>NUCLEOTIDE SEQUENCE [LARGE SCALE GENOMIC DNA]</scope>
    <source>
        <strain evidence="1 2">SgZ-5</strain>
    </source>
</reference>
<evidence type="ECO:0000313" key="2">
    <source>
        <dbReference type="Proteomes" id="UP000077405"/>
    </source>
</evidence>
<dbReference type="Pfam" id="PF13289">
    <property type="entry name" value="SIR2_2"/>
    <property type="match status" value="1"/>
</dbReference>
<keyword evidence="2" id="KW-1185">Reference proteome</keyword>
<dbReference type="RefSeq" id="WP_063635117.1">
    <property type="nucleotide sequence ID" value="NZ_CP015285.1"/>
</dbReference>
<dbReference type="Proteomes" id="UP000077405">
    <property type="component" value="Chromosome"/>
</dbReference>
<dbReference type="STRING" id="1226968.A6A40_09100"/>
<dbReference type="OrthoDB" id="9802053at2"/>
<dbReference type="AlphaFoldDB" id="A0A160JGF9"/>
<evidence type="ECO:0000313" key="1">
    <source>
        <dbReference type="EMBL" id="ANC92048.1"/>
    </source>
</evidence>
<proteinExistence type="predicted"/>
<dbReference type="KEGG" id="ahu:A6A40_09100"/>
<gene>
    <name evidence="1" type="ORF">A6A40_09100</name>
</gene>
<organism evidence="1 2">
    <name type="scientific">Azospirillum humicireducens</name>
    <dbReference type="NCBI Taxonomy" id="1226968"/>
    <lineage>
        <taxon>Bacteria</taxon>
        <taxon>Pseudomonadati</taxon>
        <taxon>Pseudomonadota</taxon>
        <taxon>Alphaproteobacteria</taxon>
        <taxon>Rhodospirillales</taxon>
        <taxon>Azospirillaceae</taxon>
        <taxon>Azospirillum</taxon>
    </lineage>
</organism>
<sequence length="295" mass="32060">MTVTTLAPESDSVTVPDAAAALADIAAALGARQVVPYLGPGAFALLPPDQCPIPRNSAELVQRLNAKVAAPGRIRSNLTAVAQFIETRKHRKTLEAILNEIFRQTVPATPVHTLLAAIPAPPLLVDVWYDNVLDGLLSAAADRSWGQIQGVSHPQSTGEWVRFYDPDGAETTAEAAAGWDTVLYKPSGAVTPAGNYLISDSDYVEILTEIDIQTPIPAVVKERRAGRHFLFLGCRFDHEIQRTFARQIAKRSSDSHWAVIPGEMSKNESRFLALHGIKRIDMTLEEAVEGLQARV</sequence>
<name>A0A160JGF9_9PROT</name>